<dbReference type="PANTHER" id="PTHR33993">
    <property type="entry name" value="GLYOXALASE-RELATED"/>
    <property type="match status" value="1"/>
</dbReference>
<feature type="domain" description="VOC" evidence="1">
    <location>
        <begin position="3"/>
        <end position="110"/>
    </location>
</feature>
<dbReference type="InterPro" id="IPR041581">
    <property type="entry name" value="Glyoxalase_6"/>
</dbReference>
<dbReference type="EMBL" id="NCEQ01000007">
    <property type="protein sequence ID" value="OYX57023.1"/>
    <property type="molecule type" value="Genomic_DNA"/>
</dbReference>
<reference evidence="2 3" key="1">
    <citation type="submission" date="2017-03" db="EMBL/GenBank/DDBJ databases">
        <title>Lifting the veil on microbial sulfur biogeochemistry in mining wastewaters.</title>
        <authorList>
            <person name="Kantor R.S."/>
            <person name="Colenbrander Nelson T."/>
            <person name="Marshall S."/>
            <person name="Bennett D."/>
            <person name="Apte S."/>
            <person name="Camacho D."/>
            <person name="Thomas B.C."/>
            <person name="Warren L.A."/>
            <person name="Banfield J.F."/>
        </authorList>
    </citation>
    <scope>NUCLEOTIDE SEQUENCE [LARGE SCALE GENOMIC DNA]</scope>
    <source>
        <strain evidence="2">32-68-21</strain>
    </source>
</reference>
<proteinExistence type="predicted"/>
<sequence length="114" mass="12387">MINLGYFTLDTVDIDRAKAFYGALFGWTFDDDASKSTYAHVTDSNPPFGFTKVERARDYANLYFRVDDIAATCARVNALGGKSAIPAESPTGLSCAVHDDQGVSFSLWQAGEGF</sequence>
<dbReference type="InterPro" id="IPR037523">
    <property type="entry name" value="VOC_core"/>
</dbReference>
<dbReference type="SUPFAM" id="SSF54593">
    <property type="entry name" value="Glyoxalase/Bleomycin resistance protein/Dihydroxybiphenyl dioxygenase"/>
    <property type="match status" value="1"/>
</dbReference>
<protein>
    <submittedName>
        <fullName evidence="2">Bleomycin resistance protein</fullName>
    </submittedName>
</protein>
<dbReference type="InterPro" id="IPR029068">
    <property type="entry name" value="Glyas_Bleomycin-R_OHBP_Dase"/>
</dbReference>
<organism evidence="2 3">
    <name type="scientific">Brevundimonas subvibrioides</name>
    <dbReference type="NCBI Taxonomy" id="74313"/>
    <lineage>
        <taxon>Bacteria</taxon>
        <taxon>Pseudomonadati</taxon>
        <taxon>Pseudomonadota</taxon>
        <taxon>Alphaproteobacteria</taxon>
        <taxon>Caulobacterales</taxon>
        <taxon>Caulobacteraceae</taxon>
        <taxon>Brevundimonas</taxon>
    </lineage>
</organism>
<name>A0A258HL28_9CAUL</name>
<dbReference type="PROSITE" id="PS51819">
    <property type="entry name" value="VOC"/>
    <property type="match status" value="1"/>
</dbReference>
<evidence type="ECO:0000313" key="3">
    <source>
        <dbReference type="Proteomes" id="UP000216147"/>
    </source>
</evidence>
<evidence type="ECO:0000259" key="1">
    <source>
        <dbReference type="PROSITE" id="PS51819"/>
    </source>
</evidence>
<gene>
    <name evidence="2" type="ORF">B7Y86_09815</name>
</gene>
<dbReference type="AlphaFoldDB" id="A0A258HL28"/>
<evidence type="ECO:0000313" key="2">
    <source>
        <dbReference type="EMBL" id="OYX57023.1"/>
    </source>
</evidence>
<dbReference type="Gene3D" id="3.10.180.10">
    <property type="entry name" value="2,3-Dihydroxybiphenyl 1,2-Dioxygenase, domain 1"/>
    <property type="match status" value="1"/>
</dbReference>
<accession>A0A258HL28</accession>
<comment type="caution">
    <text evidence="2">The sequence shown here is derived from an EMBL/GenBank/DDBJ whole genome shotgun (WGS) entry which is preliminary data.</text>
</comment>
<dbReference type="InterPro" id="IPR052164">
    <property type="entry name" value="Anthracycline_SecMetBiosynth"/>
</dbReference>
<dbReference type="PANTHER" id="PTHR33993:SF14">
    <property type="entry name" value="GB|AAF24581.1"/>
    <property type="match status" value="1"/>
</dbReference>
<dbReference type="Pfam" id="PF18029">
    <property type="entry name" value="Glyoxalase_6"/>
    <property type="match status" value="1"/>
</dbReference>
<dbReference type="Proteomes" id="UP000216147">
    <property type="component" value="Unassembled WGS sequence"/>
</dbReference>